<dbReference type="InterPro" id="IPR016186">
    <property type="entry name" value="C-type_lectin-like/link_sf"/>
</dbReference>
<dbReference type="Gene3D" id="3.10.100.10">
    <property type="entry name" value="Mannose-Binding Protein A, subunit A"/>
    <property type="match status" value="1"/>
</dbReference>
<keyword evidence="3" id="KW-0472">Membrane</keyword>
<dbReference type="Proteomes" id="UP001557470">
    <property type="component" value="Unassembled WGS sequence"/>
</dbReference>
<keyword evidence="3" id="KW-1133">Transmembrane helix</keyword>
<dbReference type="PROSITE" id="PS00615">
    <property type="entry name" value="C_TYPE_LECTIN_1"/>
    <property type="match status" value="1"/>
</dbReference>
<name>A0ABD0WFQ3_UMBPY</name>
<keyword evidence="1" id="KW-0430">Lectin</keyword>
<evidence type="ECO:0000259" key="4">
    <source>
        <dbReference type="PROSITE" id="PS50041"/>
    </source>
</evidence>
<dbReference type="InterPro" id="IPR001304">
    <property type="entry name" value="C-type_lectin-like"/>
</dbReference>
<evidence type="ECO:0000256" key="2">
    <source>
        <dbReference type="ARBA" id="ARBA00023157"/>
    </source>
</evidence>
<dbReference type="SMART" id="SM00034">
    <property type="entry name" value="CLECT"/>
    <property type="match status" value="1"/>
</dbReference>
<dbReference type="CDD" id="cd03590">
    <property type="entry name" value="CLECT_DC-SIGN_like"/>
    <property type="match status" value="1"/>
</dbReference>
<evidence type="ECO:0000313" key="6">
    <source>
        <dbReference type="Proteomes" id="UP001557470"/>
    </source>
</evidence>
<keyword evidence="6" id="KW-1185">Reference proteome</keyword>
<dbReference type="InterPro" id="IPR018378">
    <property type="entry name" value="C-type_lectin_CS"/>
</dbReference>
<dbReference type="PANTHER" id="PTHR22803">
    <property type="entry name" value="MANNOSE, PHOSPHOLIPASE, LECTIN RECEPTOR RELATED"/>
    <property type="match status" value="1"/>
</dbReference>
<dbReference type="InterPro" id="IPR016187">
    <property type="entry name" value="CTDL_fold"/>
</dbReference>
<protein>
    <recommendedName>
        <fullName evidence="4">C-type lectin domain-containing protein</fullName>
    </recommendedName>
</protein>
<comment type="caution">
    <text evidence="5">The sequence shown here is derived from an EMBL/GenBank/DDBJ whole genome shotgun (WGS) entry which is preliminary data.</text>
</comment>
<reference evidence="5 6" key="1">
    <citation type="submission" date="2024-06" db="EMBL/GenBank/DDBJ databases">
        <authorList>
            <person name="Pan Q."/>
            <person name="Wen M."/>
            <person name="Jouanno E."/>
            <person name="Zahm M."/>
            <person name="Klopp C."/>
            <person name="Cabau C."/>
            <person name="Louis A."/>
            <person name="Berthelot C."/>
            <person name="Parey E."/>
            <person name="Roest Crollius H."/>
            <person name="Montfort J."/>
            <person name="Robinson-Rechavi M."/>
            <person name="Bouchez O."/>
            <person name="Lampietro C."/>
            <person name="Lopez Roques C."/>
            <person name="Donnadieu C."/>
            <person name="Postlethwait J."/>
            <person name="Bobe J."/>
            <person name="Verreycken H."/>
            <person name="Guiguen Y."/>
        </authorList>
    </citation>
    <scope>NUCLEOTIDE SEQUENCE [LARGE SCALE GENOMIC DNA]</scope>
    <source>
        <strain evidence="5">Up_M1</strain>
        <tissue evidence="5">Testis</tissue>
    </source>
</reference>
<dbReference type="AlphaFoldDB" id="A0ABD0WFQ3"/>
<organism evidence="5 6">
    <name type="scientific">Umbra pygmaea</name>
    <name type="common">Eastern mudminnow</name>
    <dbReference type="NCBI Taxonomy" id="75934"/>
    <lineage>
        <taxon>Eukaryota</taxon>
        <taxon>Metazoa</taxon>
        <taxon>Chordata</taxon>
        <taxon>Craniata</taxon>
        <taxon>Vertebrata</taxon>
        <taxon>Euteleostomi</taxon>
        <taxon>Actinopterygii</taxon>
        <taxon>Neopterygii</taxon>
        <taxon>Teleostei</taxon>
        <taxon>Protacanthopterygii</taxon>
        <taxon>Esociformes</taxon>
        <taxon>Umbridae</taxon>
        <taxon>Umbra</taxon>
    </lineage>
</organism>
<dbReference type="InterPro" id="IPR050111">
    <property type="entry name" value="C-type_lectin/snaclec_domain"/>
</dbReference>
<accession>A0ABD0WFQ3</accession>
<evidence type="ECO:0000256" key="3">
    <source>
        <dbReference type="SAM" id="Phobius"/>
    </source>
</evidence>
<dbReference type="EMBL" id="JAGEUA010000008">
    <property type="protein sequence ID" value="KAL0968798.1"/>
    <property type="molecule type" value="Genomic_DNA"/>
</dbReference>
<dbReference type="PROSITE" id="PS50041">
    <property type="entry name" value="C_TYPE_LECTIN_2"/>
    <property type="match status" value="1"/>
</dbReference>
<dbReference type="Gene3D" id="1.20.5.400">
    <property type="match status" value="1"/>
</dbReference>
<dbReference type="SUPFAM" id="SSF56436">
    <property type="entry name" value="C-type lectin-like"/>
    <property type="match status" value="1"/>
</dbReference>
<feature type="transmembrane region" description="Helical" evidence="3">
    <location>
        <begin position="53"/>
        <end position="75"/>
    </location>
</feature>
<dbReference type="InterPro" id="IPR033989">
    <property type="entry name" value="CD209-like_CTLD"/>
</dbReference>
<evidence type="ECO:0000313" key="5">
    <source>
        <dbReference type="EMBL" id="KAL0968798.1"/>
    </source>
</evidence>
<dbReference type="Pfam" id="PF00059">
    <property type="entry name" value="Lectin_C"/>
    <property type="match status" value="1"/>
</dbReference>
<feature type="domain" description="C-type lectin" evidence="4">
    <location>
        <begin position="181"/>
        <end position="298"/>
    </location>
</feature>
<gene>
    <name evidence="5" type="ORF">UPYG_G00272010</name>
</gene>
<keyword evidence="3" id="KW-0812">Transmembrane</keyword>
<proteinExistence type="predicted"/>
<evidence type="ECO:0000256" key="1">
    <source>
        <dbReference type="ARBA" id="ARBA00022734"/>
    </source>
</evidence>
<sequence length="301" mass="35125">MSNAIYANTKMNKVKLNKKKIKDRMVDIYIDVEGPGDKSSEAESSMRRTRVSAVCLGLLCVLLLAGIIVLLSVYYNRTIKDHEKKCNNLSQSYSLNQTNATAERYPLQTSYNTLIKETYQLQTSYNTLIKERYQLQTSYKTLIKERYQLQTSYNTLTKERDCLQTKLTVIEQLCLNGWRYFESSLYFISTEKKTWEESRLDCQSRGADLVIINSEQEQRFLFNFKMEAWIGLTDNDQEGTWKWVDGTVLTTGYWFKSEPNNGGLGFQEDCVVMYYGKENPVQTWNDHKCGQKIKWICEKVV</sequence>
<keyword evidence="2" id="KW-1015">Disulfide bond</keyword>
<dbReference type="GO" id="GO:0030246">
    <property type="term" value="F:carbohydrate binding"/>
    <property type="evidence" value="ECO:0007669"/>
    <property type="project" value="UniProtKB-KW"/>
</dbReference>